<dbReference type="Proteomes" id="UP000663823">
    <property type="component" value="Unassembled WGS sequence"/>
</dbReference>
<protein>
    <submittedName>
        <fullName evidence="6">Uncharacterized protein</fullName>
    </submittedName>
</protein>
<dbReference type="EMBL" id="CAJOAX010009977">
    <property type="protein sequence ID" value="CAF4066618.1"/>
    <property type="molecule type" value="Genomic_DNA"/>
</dbReference>
<dbReference type="Proteomes" id="UP000663864">
    <property type="component" value="Unassembled WGS sequence"/>
</dbReference>
<dbReference type="EMBL" id="CAJNOO010002586">
    <property type="protein sequence ID" value="CAF1281263.1"/>
    <property type="molecule type" value="Genomic_DNA"/>
</dbReference>
<dbReference type="EMBL" id="CAJNOH010001894">
    <property type="protein sequence ID" value="CAF1259073.1"/>
    <property type="molecule type" value="Genomic_DNA"/>
</dbReference>
<dbReference type="Proteomes" id="UP000663870">
    <property type="component" value="Unassembled WGS sequence"/>
</dbReference>
<name>A0A819SWH6_9BILA</name>
<evidence type="ECO:0000313" key="4">
    <source>
        <dbReference type="EMBL" id="CAF1366686.1"/>
    </source>
</evidence>
<feature type="region of interest" description="Disordered" evidence="1">
    <location>
        <begin position="70"/>
        <end position="96"/>
    </location>
</feature>
<evidence type="ECO:0000313" key="5">
    <source>
        <dbReference type="EMBL" id="CAF1539342.1"/>
    </source>
</evidence>
<keyword evidence="9" id="KW-1185">Reference proteome</keyword>
<dbReference type="OrthoDB" id="6351677at2759"/>
<organism evidence="6 8">
    <name type="scientific">Rotaria sordida</name>
    <dbReference type="NCBI Taxonomy" id="392033"/>
    <lineage>
        <taxon>Eukaryota</taxon>
        <taxon>Metazoa</taxon>
        <taxon>Spiralia</taxon>
        <taxon>Gnathifera</taxon>
        <taxon>Rotifera</taxon>
        <taxon>Eurotatoria</taxon>
        <taxon>Bdelloidea</taxon>
        <taxon>Philodinida</taxon>
        <taxon>Philodinidae</taxon>
        <taxon>Rotaria</taxon>
    </lineage>
</organism>
<gene>
    <name evidence="7" type="ORF">JBS370_LOCUS32861</name>
    <name evidence="5" type="ORF">JXQ802_LOCUS42829</name>
    <name evidence="6" type="ORF">OTI717_LOCUS32434</name>
    <name evidence="2" type="ORF">PYM288_LOCUS27781</name>
    <name evidence="3" type="ORF">RFH988_LOCUS28713</name>
    <name evidence="4" type="ORF">ZHD862_LOCUS31370</name>
</gene>
<evidence type="ECO:0000313" key="6">
    <source>
        <dbReference type="EMBL" id="CAF4066618.1"/>
    </source>
</evidence>
<evidence type="ECO:0000313" key="2">
    <source>
        <dbReference type="EMBL" id="CAF1259073.1"/>
    </source>
</evidence>
<dbReference type="EMBL" id="CAJNOT010003142">
    <property type="protein sequence ID" value="CAF1366686.1"/>
    <property type="molecule type" value="Genomic_DNA"/>
</dbReference>
<evidence type="ECO:0000313" key="3">
    <source>
        <dbReference type="EMBL" id="CAF1281263.1"/>
    </source>
</evidence>
<feature type="compositionally biased region" description="Polar residues" evidence="1">
    <location>
        <begin position="74"/>
        <end position="96"/>
    </location>
</feature>
<dbReference type="Proteomes" id="UP000663854">
    <property type="component" value="Unassembled WGS sequence"/>
</dbReference>
<dbReference type="Proteomes" id="UP000663882">
    <property type="component" value="Unassembled WGS sequence"/>
</dbReference>
<dbReference type="Proteomes" id="UP000663836">
    <property type="component" value="Unassembled WGS sequence"/>
</dbReference>
<reference evidence="6" key="1">
    <citation type="submission" date="2021-02" db="EMBL/GenBank/DDBJ databases">
        <authorList>
            <person name="Nowell W R."/>
        </authorList>
    </citation>
    <scope>NUCLEOTIDE SEQUENCE</scope>
</reference>
<dbReference type="EMBL" id="CAJOBD010009010">
    <property type="protein sequence ID" value="CAF4126254.1"/>
    <property type="molecule type" value="Genomic_DNA"/>
</dbReference>
<dbReference type="AlphaFoldDB" id="A0A819SWH6"/>
<dbReference type="EMBL" id="CAJNOL010002958">
    <property type="protein sequence ID" value="CAF1539342.1"/>
    <property type="molecule type" value="Genomic_DNA"/>
</dbReference>
<evidence type="ECO:0000256" key="1">
    <source>
        <dbReference type="SAM" id="MobiDB-lite"/>
    </source>
</evidence>
<proteinExistence type="predicted"/>
<evidence type="ECO:0000313" key="7">
    <source>
        <dbReference type="EMBL" id="CAF4126254.1"/>
    </source>
</evidence>
<sequence>MVSLSHIGCITLASTEVLSVLSMQLEYHNSLNIHFAFICQMKEFKYQLGIHLPRKSTILTDITITKNNSEEKQFQTQPKLSTKRSNSISSNICESQ</sequence>
<accession>A0A819SWH6</accession>
<evidence type="ECO:0000313" key="8">
    <source>
        <dbReference type="Proteomes" id="UP000663823"/>
    </source>
</evidence>
<comment type="caution">
    <text evidence="6">The sequence shown here is derived from an EMBL/GenBank/DDBJ whole genome shotgun (WGS) entry which is preliminary data.</text>
</comment>
<evidence type="ECO:0000313" key="9">
    <source>
        <dbReference type="Proteomes" id="UP000663870"/>
    </source>
</evidence>